<keyword evidence="11" id="KW-1185">Reference proteome</keyword>
<keyword evidence="2 6" id="KW-0285">Flavoprotein</keyword>
<dbReference type="InterPro" id="IPR035587">
    <property type="entry name" value="DUS-like_FMN-bd"/>
</dbReference>
<reference evidence="11" key="1">
    <citation type="submission" date="2016-02" db="EMBL/GenBank/DDBJ databases">
        <authorList>
            <person name="Holder M.E."/>
            <person name="Ajami N.J."/>
            <person name="Petrosino J.F."/>
        </authorList>
    </citation>
    <scope>NUCLEOTIDE SEQUENCE [LARGE SCALE GENOMIC DNA]</scope>
    <source>
        <strain evidence="11">DSM 12838</strain>
    </source>
</reference>
<evidence type="ECO:0000313" key="11">
    <source>
        <dbReference type="Proteomes" id="UP000063964"/>
    </source>
</evidence>
<evidence type="ECO:0000256" key="1">
    <source>
        <dbReference type="ARBA" id="ARBA00001917"/>
    </source>
</evidence>
<keyword evidence="5 6" id="KW-0560">Oxidoreductase</keyword>
<name>A0A0X8JQR8_9BACT</name>
<keyword evidence="3 6" id="KW-0288">FMN</keyword>
<protein>
    <recommendedName>
        <fullName evidence="6">tRNA-dihydrouridine synthase</fullName>
        <ecNumber evidence="6">1.3.1.-</ecNumber>
    </recommendedName>
</protein>
<dbReference type="RefSeq" id="WP_066606380.1">
    <property type="nucleotide sequence ID" value="NZ_CP014230.1"/>
</dbReference>
<dbReference type="Proteomes" id="UP000063964">
    <property type="component" value="Chromosome"/>
</dbReference>
<dbReference type="PIRSF" id="PIRSF006621">
    <property type="entry name" value="Dus"/>
    <property type="match status" value="1"/>
</dbReference>
<dbReference type="AlphaFoldDB" id="A0A0X8JQR8"/>
<keyword evidence="4 6" id="KW-0819">tRNA processing</keyword>
<evidence type="ECO:0000256" key="7">
    <source>
        <dbReference type="PIRSR" id="PIRSR006621-1"/>
    </source>
</evidence>
<evidence type="ECO:0000256" key="3">
    <source>
        <dbReference type="ARBA" id="ARBA00022643"/>
    </source>
</evidence>
<dbReference type="PANTHER" id="PTHR11082">
    <property type="entry name" value="TRNA-DIHYDROURIDINE SYNTHASE"/>
    <property type="match status" value="1"/>
</dbReference>
<comment type="function">
    <text evidence="6">Catalyzes the synthesis of 5,6-dihydrouridine (D), a modified base found in the D-loop of most tRNAs, via the reduction of the C5-C6 double bond in target uridines.</text>
</comment>
<evidence type="ECO:0000259" key="9">
    <source>
        <dbReference type="Pfam" id="PF01207"/>
    </source>
</evidence>
<evidence type="ECO:0000256" key="8">
    <source>
        <dbReference type="PIRSR" id="PIRSR006621-2"/>
    </source>
</evidence>
<proteinExistence type="inferred from homology"/>
<dbReference type="GO" id="GO:0050660">
    <property type="term" value="F:flavin adenine dinucleotide binding"/>
    <property type="evidence" value="ECO:0007669"/>
    <property type="project" value="InterPro"/>
</dbReference>
<feature type="active site" description="Proton donor" evidence="7">
    <location>
        <position position="114"/>
    </location>
</feature>
<dbReference type="OrthoDB" id="9764501at2"/>
<dbReference type="PROSITE" id="PS01136">
    <property type="entry name" value="UPF0034"/>
    <property type="match status" value="1"/>
</dbReference>
<feature type="binding site" evidence="8">
    <location>
        <position position="153"/>
    </location>
    <ligand>
        <name>FMN</name>
        <dbReference type="ChEBI" id="CHEBI:58210"/>
    </ligand>
</feature>
<dbReference type="STRING" id="888061.AXF15_09185"/>
<evidence type="ECO:0000313" key="10">
    <source>
        <dbReference type="EMBL" id="AMD93257.1"/>
    </source>
</evidence>
<dbReference type="KEGG" id="doa:AXF15_09185"/>
<evidence type="ECO:0000256" key="6">
    <source>
        <dbReference type="PIRNR" id="PIRNR006621"/>
    </source>
</evidence>
<dbReference type="InterPro" id="IPR018517">
    <property type="entry name" value="tRNA_hU_synthase_CS"/>
</dbReference>
<dbReference type="EMBL" id="CP014230">
    <property type="protein sequence ID" value="AMD93257.1"/>
    <property type="molecule type" value="Genomic_DNA"/>
</dbReference>
<organism evidence="10 11">
    <name type="scientific">Desulfomicrobium orale DSM 12838</name>
    <dbReference type="NCBI Taxonomy" id="888061"/>
    <lineage>
        <taxon>Bacteria</taxon>
        <taxon>Pseudomonadati</taxon>
        <taxon>Thermodesulfobacteriota</taxon>
        <taxon>Desulfovibrionia</taxon>
        <taxon>Desulfovibrionales</taxon>
        <taxon>Desulfomicrobiaceae</taxon>
        <taxon>Desulfomicrobium</taxon>
    </lineage>
</organism>
<feature type="domain" description="DUS-like FMN-binding" evidence="9">
    <location>
        <begin position="26"/>
        <end position="320"/>
    </location>
</feature>
<evidence type="ECO:0000256" key="2">
    <source>
        <dbReference type="ARBA" id="ARBA00022630"/>
    </source>
</evidence>
<dbReference type="InterPro" id="IPR013785">
    <property type="entry name" value="Aldolase_TIM"/>
</dbReference>
<dbReference type="InterPro" id="IPR001269">
    <property type="entry name" value="DUS_fam"/>
</dbReference>
<dbReference type="EC" id="1.3.1.-" evidence="6"/>
<comment type="cofactor">
    <cofactor evidence="1 6 8">
        <name>FMN</name>
        <dbReference type="ChEBI" id="CHEBI:58210"/>
    </cofactor>
</comment>
<dbReference type="Pfam" id="PF01207">
    <property type="entry name" value="Dus"/>
    <property type="match status" value="1"/>
</dbReference>
<sequence length="341" mass="37969">MPSPVLSALREPLQLRRAVLDSRLSLAPMAGLGHVAYREVLARFGGYAFMVTEMCNARAVPAESRHHSPVFRWRDEEAPRLVCQIFGNEPDVMARAARRIEAEGFLGVDINMGCSVAAICKKGYGAALLKDPDRAETVVRAVRQAVSCPVMVKYRSGWENSPDLAVTLARRFEDAGADLLTFHPRVAPDRRSRPPRPEHLRAVVRAVSIPVFGNGNVFSAEDCRRMLEETGCAGVAIGRMGIARPWLFAELTSGLIPGPDVFLHTALSMIESIWRHFDAARAIRMYKKYAIYLAANFVYGHALWPELVRGQTREEMEQNARRVLEKRPQVAATPNSFLFTA</sequence>
<accession>A0A0X8JQR8</accession>
<dbReference type="Gene3D" id="3.20.20.70">
    <property type="entry name" value="Aldolase class I"/>
    <property type="match status" value="1"/>
</dbReference>
<gene>
    <name evidence="10" type="ORF">AXF15_09185</name>
</gene>
<feature type="binding site" evidence="8">
    <location>
        <position position="84"/>
    </location>
    <ligand>
        <name>FMN</name>
        <dbReference type="ChEBI" id="CHEBI:58210"/>
    </ligand>
</feature>
<dbReference type="GO" id="GO:0017150">
    <property type="term" value="F:tRNA dihydrouridine synthase activity"/>
    <property type="evidence" value="ECO:0007669"/>
    <property type="project" value="InterPro"/>
</dbReference>
<evidence type="ECO:0000256" key="4">
    <source>
        <dbReference type="ARBA" id="ARBA00022694"/>
    </source>
</evidence>
<evidence type="ECO:0000256" key="5">
    <source>
        <dbReference type="ARBA" id="ARBA00023002"/>
    </source>
</evidence>
<feature type="binding site" evidence="8">
    <location>
        <position position="183"/>
    </location>
    <ligand>
        <name>FMN</name>
        <dbReference type="ChEBI" id="CHEBI:58210"/>
    </ligand>
</feature>
<feature type="binding site" evidence="8">
    <location>
        <begin position="238"/>
        <end position="239"/>
    </location>
    <ligand>
        <name>FMN</name>
        <dbReference type="ChEBI" id="CHEBI:58210"/>
    </ligand>
</feature>
<feature type="binding site" evidence="8">
    <location>
        <begin position="28"/>
        <end position="30"/>
    </location>
    <ligand>
        <name>FMN</name>
        <dbReference type="ChEBI" id="CHEBI:58210"/>
    </ligand>
</feature>
<keyword evidence="8" id="KW-0547">Nucleotide-binding</keyword>
<dbReference type="PANTHER" id="PTHR11082:SF25">
    <property type="entry name" value="DUS-LIKE FMN-BINDING DOMAIN-CONTAINING PROTEIN"/>
    <property type="match status" value="1"/>
</dbReference>
<comment type="similarity">
    <text evidence="6">Belongs to the dus family.</text>
</comment>
<dbReference type="SUPFAM" id="SSF51395">
    <property type="entry name" value="FMN-linked oxidoreductases"/>
    <property type="match status" value="1"/>
</dbReference>
<dbReference type="CDD" id="cd02801">
    <property type="entry name" value="DUS_like_FMN"/>
    <property type="match status" value="1"/>
</dbReference>